<dbReference type="EMBL" id="BJWI01000027">
    <property type="protein sequence ID" value="GEM02194.1"/>
    <property type="molecule type" value="Genomic_DNA"/>
</dbReference>
<sequence>MGTNYVFDNKDDLVNYLYLKLSNPTKIKIQKTLYLLFAYYGATYGNLSETKDNGDDEFDNQSYPKLLFNAKFEAWRYGPVEVEVYNDEKQGCYEDSQDEEMLDHTPEGKNIKQFIDSIIKQTNEIDDFSLVDRTHQDKCWMDQYKEGLNHIPMDNADIIKEYNERYIKK</sequence>
<evidence type="ECO:0000313" key="4">
    <source>
        <dbReference type="Proteomes" id="UP000242243"/>
    </source>
</evidence>
<dbReference type="OrthoDB" id="9799173at2"/>
<evidence type="ECO:0000259" key="1">
    <source>
        <dbReference type="Pfam" id="PF13274"/>
    </source>
</evidence>
<protein>
    <submittedName>
        <fullName evidence="3">Uncharacterized phage-associated protein</fullName>
    </submittedName>
</protein>
<accession>A0A1I5MI50</accession>
<keyword evidence="5" id="KW-1185">Reference proteome</keyword>
<organism evidence="3 4">
    <name type="scientific">Halolactibacillus halophilus</name>
    <dbReference type="NCBI Taxonomy" id="306540"/>
    <lineage>
        <taxon>Bacteria</taxon>
        <taxon>Bacillati</taxon>
        <taxon>Bacillota</taxon>
        <taxon>Bacilli</taxon>
        <taxon>Bacillales</taxon>
        <taxon>Bacillaceae</taxon>
        <taxon>Halolactibacillus</taxon>
    </lineage>
</organism>
<dbReference type="EMBL" id="FOXC01000005">
    <property type="protein sequence ID" value="SFP08621.1"/>
    <property type="molecule type" value="Genomic_DNA"/>
</dbReference>
<dbReference type="Pfam" id="PF13274">
    <property type="entry name" value="SocA_Panacea"/>
    <property type="match status" value="1"/>
</dbReference>
<reference evidence="3 4" key="1">
    <citation type="submission" date="2016-10" db="EMBL/GenBank/DDBJ databases">
        <authorList>
            <person name="de Groot N.N."/>
        </authorList>
    </citation>
    <scope>NUCLEOTIDE SEQUENCE [LARGE SCALE GENOMIC DNA]</scope>
    <source>
        <strain evidence="3 4">DSM 17073</strain>
    </source>
</reference>
<dbReference type="Proteomes" id="UP000242243">
    <property type="component" value="Unassembled WGS sequence"/>
</dbReference>
<proteinExistence type="predicted"/>
<dbReference type="AlphaFoldDB" id="A0A1I5MI50"/>
<dbReference type="RefSeq" id="WP_089830385.1">
    <property type="nucleotide sequence ID" value="NZ_BJWI01000027.1"/>
</dbReference>
<evidence type="ECO:0000313" key="3">
    <source>
        <dbReference type="EMBL" id="SFP08621.1"/>
    </source>
</evidence>
<name>A0A1I5MI50_9BACI</name>
<feature type="domain" description="Antitoxin SocA-like Panacea" evidence="1">
    <location>
        <begin position="61"/>
        <end position="140"/>
    </location>
</feature>
<dbReference type="Proteomes" id="UP000321547">
    <property type="component" value="Unassembled WGS sequence"/>
</dbReference>
<evidence type="ECO:0000313" key="5">
    <source>
        <dbReference type="Proteomes" id="UP000321547"/>
    </source>
</evidence>
<dbReference type="InterPro" id="IPR025272">
    <property type="entry name" value="SocA_Panacea"/>
</dbReference>
<evidence type="ECO:0000313" key="2">
    <source>
        <dbReference type="EMBL" id="GEM02194.1"/>
    </source>
</evidence>
<reference evidence="2 5" key="2">
    <citation type="submission" date="2019-07" db="EMBL/GenBank/DDBJ databases">
        <title>Whole genome shotgun sequence of Halolactibacillus halophilus NBRC 100868.</title>
        <authorList>
            <person name="Hosoyama A."/>
            <person name="Uohara A."/>
            <person name="Ohji S."/>
            <person name="Ichikawa N."/>
        </authorList>
    </citation>
    <scope>NUCLEOTIDE SEQUENCE [LARGE SCALE GENOMIC DNA]</scope>
    <source>
        <strain evidence="2 5">NBRC 100868</strain>
    </source>
</reference>
<dbReference type="STRING" id="306540.SAMN05421839_10577"/>
<gene>
    <name evidence="2" type="primary">yfbI</name>
    <name evidence="2" type="ORF">HHA03_17260</name>
    <name evidence="3" type="ORF">SAMN05421839_10577</name>
</gene>